<dbReference type="InterPro" id="IPR001661">
    <property type="entry name" value="Glyco_hydro_37"/>
</dbReference>
<keyword evidence="2" id="KW-0326">Glycosidase</keyword>
<name>A0A126Q3A0_ALTMA</name>
<evidence type="ECO:0000256" key="2">
    <source>
        <dbReference type="ARBA" id="ARBA00023295"/>
    </source>
</evidence>
<dbReference type="InterPro" id="IPR012341">
    <property type="entry name" value="6hp_glycosidase-like_sf"/>
</dbReference>
<dbReference type="Pfam" id="PF01204">
    <property type="entry name" value="Trehalase"/>
    <property type="match status" value="1"/>
</dbReference>
<dbReference type="PRINTS" id="PR00744">
    <property type="entry name" value="GLHYDRLASE37"/>
</dbReference>
<dbReference type="SUPFAM" id="SSF48208">
    <property type="entry name" value="Six-hairpin glycosidases"/>
    <property type="match status" value="1"/>
</dbReference>
<organism evidence="3 4">
    <name type="scientific">Alteromonas macleodii</name>
    <name type="common">Pseudoalteromonas macleodii</name>
    <dbReference type="NCBI Taxonomy" id="28108"/>
    <lineage>
        <taxon>Bacteria</taxon>
        <taxon>Pseudomonadati</taxon>
        <taxon>Pseudomonadota</taxon>
        <taxon>Gammaproteobacteria</taxon>
        <taxon>Alteromonadales</taxon>
        <taxon>Alteromonadaceae</taxon>
        <taxon>Alteromonas/Salinimonas group</taxon>
        <taxon>Alteromonas</taxon>
    </lineage>
</organism>
<dbReference type="GO" id="GO:0005993">
    <property type="term" value="P:trehalose catabolic process"/>
    <property type="evidence" value="ECO:0007669"/>
    <property type="project" value="TreeGrafter"/>
</dbReference>
<evidence type="ECO:0000313" key="4">
    <source>
        <dbReference type="Proteomes" id="UP000063991"/>
    </source>
</evidence>
<dbReference type="Gene3D" id="1.50.10.10">
    <property type="match status" value="1"/>
</dbReference>
<gene>
    <name evidence="3" type="ORF">AVL55_16995</name>
</gene>
<dbReference type="PANTHER" id="PTHR23403">
    <property type="entry name" value="TREHALASE"/>
    <property type="match status" value="1"/>
</dbReference>
<dbReference type="RefSeq" id="WP_061095902.1">
    <property type="nucleotide sequence ID" value="NZ_CP014323.1"/>
</dbReference>
<dbReference type="Proteomes" id="UP000063991">
    <property type="component" value="Chromosome"/>
</dbReference>
<protein>
    <submittedName>
        <fullName evidence="3">Trehalase</fullName>
    </submittedName>
</protein>
<evidence type="ECO:0000256" key="1">
    <source>
        <dbReference type="ARBA" id="ARBA00022801"/>
    </source>
</evidence>
<reference evidence="3 4" key="1">
    <citation type="submission" date="2015-12" db="EMBL/GenBank/DDBJ databases">
        <authorList>
            <person name="Shamseldin A."/>
            <person name="Moawad H."/>
            <person name="Abd El-Rahim W.M."/>
            <person name="Sadowsky M.J."/>
        </authorList>
    </citation>
    <scope>NUCLEOTIDE SEQUENCE [LARGE SCALE GENOMIC DNA]</scope>
    <source>
        <strain evidence="3 4">D7</strain>
    </source>
</reference>
<keyword evidence="1" id="KW-0378">Hydrolase</keyword>
<dbReference type="InterPro" id="IPR018232">
    <property type="entry name" value="Glyco_hydro_37_CS"/>
</dbReference>
<proteinExistence type="predicted"/>
<dbReference type="OrthoDB" id="106887at2"/>
<accession>A0A126Q3A0</accession>
<dbReference type="AlphaFoldDB" id="A0A126Q3A0"/>
<sequence>MANIFDTVRFRTIPRVGALLLCVIAFASYAEDELSKESGIYYPEVELEELFIDVQVSKVLGDYKTFVDAIPKSSPREVLKRYRALKGTPEFDLKTFIHSHFILPESPSIKSGAHEALLQNHLNNHWKNLVRHPRQTSEYSSLIDLPNPYIVPGGRFREMFYWDSYFSIVGLLESGEDELALGMIDNFAYLIDSFGFIPNGNRSYFLSRSQPPLFAATLLAYAEKHGLDAVIQYLPQLEKEYQYWMDGNESVPQEAVEGVHLIVLENGDYLNRYAGAKEEPRAEAYGKELRWASALPERERGTYHKHLRAVCESGWDFSSRWFSDGMNKSTTYAMDIIPVDLTSLLFQIEHTLAVLFDHSGNSKKSEHYFAASERRKALLHKYHFDEKTGTYQDYDYVQGKLTGRMSMAMAYPLFVGAATASAANSVSKYLNQHFLKQGGFVSTLVETGEQWDYPNGWAPLQYIGVKGLLTYNKHALANDAMSRWLALNEKVYQAEGKMMEKYNVVDTTLKAGGGEYPTQDGFGWTNGVDLAFYRLLAEQNVASK</sequence>
<dbReference type="EMBL" id="CP014323">
    <property type="protein sequence ID" value="AMJ99701.1"/>
    <property type="molecule type" value="Genomic_DNA"/>
</dbReference>
<dbReference type="PANTHER" id="PTHR23403:SF1">
    <property type="entry name" value="TREHALASE"/>
    <property type="match status" value="1"/>
</dbReference>
<dbReference type="PROSITE" id="PS00928">
    <property type="entry name" value="TREHALASE_2"/>
    <property type="match status" value="1"/>
</dbReference>
<dbReference type="GO" id="GO:0004555">
    <property type="term" value="F:alpha,alpha-trehalase activity"/>
    <property type="evidence" value="ECO:0007669"/>
    <property type="project" value="InterPro"/>
</dbReference>
<dbReference type="InterPro" id="IPR008928">
    <property type="entry name" value="6-hairpin_glycosidase_sf"/>
</dbReference>
<evidence type="ECO:0000313" key="3">
    <source>
        <dbReference type="EMBL" id="AMJ99701.1"/>
    </source>
</evidence>